<dbReference type="Proteomes" id="UP000466024">
    <property type="component" value="Unassembled WGS sequence"/>
</dbReference>
<dbReference type="RefSeq" id="WP_149435906.1">
    <property type="nucleotide sequence ID" value="NZ_VTPX01000007.1"/>
</dbReference>
<feature type="region of interest" description="Disordered" evidence="1">
    <location>
        <begin position="21"/>
        <end position="121"/>
    </location>
</feature>
<sequence>MKKLNAAIFAALIALPTASALAQDEAPSVSPETGSANTQSGGASPTMAEGATASDSASGKLPTENNLPDEDNGQTGSANTQPGSMKVEGGTAQDTSAAQGAMADDMEGNHGVDSAQDVDPD</sequence>
<protein>
    <submittedName>
        <fullName evidence="3">Uncharacterized protein</fullName>
    </submittedName>
</protein>
<dbReference type="EMBL" id="VTPX01000007">
    <property type="protein sequence ID" value="KAA0017539.1"/>
    <property type="molecule type" value="Genomic_DNA"/>
</dbReference>
<evidence type="ECO:0000313" key="4">
    <source>
        <dbReference type="Proteomes" id="UP000466024"/>
    </source>
</evidence>
<feature type="compositionally biased region" description="Polar residues" evidence="1">
    <location>
        <begin position="30"/>
        <end position="43"/>
    </location>
</feature>
<organism evidence="3 4">
    <name type="scientific">Salinicola corii</name>
    <dbReference type="NCBI Taxonomy" id="2606937"/>
    <lineage>
        <taxon>Bacteria</taxon>
        <taxon>Pseudomonadati</taxon>
        <taxon>Pseudomonadota</taxon>
        <taxon>Gammaproteobacteria</taxon>
        <taxon>Oceanospirillales</taxon>
        <taxon>Halomonadaceae</taxon>
        <taxon>Salinicola</taxon>
    </lineage>
</organism>
<evidence type="ECO:0000313" key="3">
    <source>
        <dbReference type="EMBL" id="KAA0017539.1"/>
    </source>
</evidence>
<feature type="chain" id="PRO_5024909894" evidence="2">
    <location>
        <begin position="23"/>
        <end position="121"/>
    </location>
</feature>
<keyword evidence="2" id="KW-0732">Signal</keyword>
<name>A0A640WCJ0_9GAMM</name>
<comment type="caution">
    <text evidence="3">The sequence shown here is derived from an EMBL/GenBank/DDBJ whole genome shotgun (WGS) entry which is preliminary data.</text>
</comment>
<reference evidence="3 4" key="1">
    <citation type="submission" date="2019-08" db="EMBL/GenBank/DDBJ databases">
        <title>Bioinformatics analysis of the strain L3 and L5.</title>
        <authorList>
            <person name="Li X."/>
        </authorList>
    </citation>
    <scope>NUCLEOTIDE SEQUENCE [LARGE SCALE GENOMIC DNA]</scope>
    <source>
        <strain evidence="3 4">L3</strain>
    </source>
</reference>
<evidence type="ECO:0000256" key="1">
    <source>
        <dbReference type="SAM" id="MobiDB-lite"/>
    </source>
</evidence>
<keyword evidence="4" id="KW-1185">Reference proteome</keyword>
<evidence type="ECO:0000256" key="2">
    <source>
        <dbReference type="SAM" id="SignalP"/>
    </source>
</evidence>
<feature type="signal peptide" evidence="2">
    <location>
        <begin position="1"/>
        <end position="22"/>
    </location>
</feature>
<accession>A0A640WCJ0</accession>
<proteinExistence type="predicted"/>
<gene>
    <name evidence="3" type="ORF">F0A16_13410</name>
</gene>
<dbReference type="AlphaFoldDB" id="A0A640WCJ0"/>
<feature type="compositionally biased region" description="Polar residues" evidence="1">
    <location>
        <begin position="73"/>
        <end position="83"/>
    </location>
</feature>